<feature type="domain" description="PPM-type phosphatase" evidence="5">
    <location>
        <begin position="24"/>
        <end position="261"/>
    </location>
</feature>
<dbReference type="InterPro" id="IPR001932">
    <property type="entry name" value="PPM-type_phosphatase-like_dom"/>
</dbReference>
<keyword evidence="1" id="KW-0479">Metal-binding</keyword>
<dbReference type="CDD" id="cd00143">
    <property type="entry name" value="PP2Cc"/>
    <property type="match status" value="1"/>
</dbReference>
<evidence type="ECO:0000256" key="2">
    <source>
        <dbReference type="ARBA" id="ARBA00022801"/>
    </source>
</evidence>
<dbReference type="PROSITE" id="PS51746">
    <property type="entry name" value="PPM_2"/>
    <property type="match status" value="1"/>
</dbReference>
<dbReference type="SUPFAM" id="SSF81606">
    <property type="entry name" value="PP2C-like"/>
    <property type="match status" value="1"/>
</dbReference>
<dbReference type="GO" id="GO:0004722">
    <property type="term" value="F:protein serine/threonine phosphatase activity"/>
    <property type="evidence" value="ECO:0007669"/>
    <property type="project" value="InterPro"/>
</dbReference>
<dbReference type="InterPro" id="IPR015655">
    <property type="entry name" value="PP2C"/>
</dbReference>
<dbReference type="EMBL" id="MLAK01000892">
    <property type="protein sequence ID" value="OHT01882.1"/>
    <property type="molecule type" value="Genomic_DNA"/>
</dbReference>
<proteinExistence type="inferred from homology"/>
<evidence type="ECO:0000256" key="3">
    <source>
        <dbReference type="ARBA" id="ARBA00022912"/>
    </source>
</evidence>
<reference evidence="6" key="1">
    <citation type="submission" date="2016-10" db="EMBL/GenBank/DDBJ databases">
        <authorList>
            <person name="Benchimol M."/>
            <person name="Almeida L.G."/>
            <person name="Vasconcelos A.T."/>
            <person name="Perreira-Neves A."/>
            <person name="Rosa I.A."/>
            <person name="Tasca T."/>
            <person name="Bogo M.R."/>
            <person name="de Souza W."/>
        </authorList>
    </citation>
    <scope>NUCLEOTIDE SEQUENCE [LARGE SCALE GENOMIC DNA]</scope>
    <source>
        <strain evidence="6">K</strain>
    </source>
</reference>
<dbReference type="GeneID" id="94842515"/>
<name>A0A1J4JT18_9EUKA</name>
<keyword evidence="7" id="KW-1185">Reference proteome</keyword>
<dbReference type="OrthoDB" id="10264738at2759"/>
<comment type="similarity">
    <text evidence="4">Belongs to the PP2C family.</text>
</comment>
<keyword evidence="3 4" id="KW-0904">Protein phosphatase</keyword>
<organism evidence="6 7">
    <name type="scientific">Tritrichomonas foetus</name>
    <dbReference type="NCBI Taxonomy" id="1144522"/>
    <lineage>
        <taxon>Eukaryota</taxon>
        <taxon>Metamonada</taxon>
        <taxon>Parabasalia</taxon>
        <taxon>Tritrichomonadida</taxon>
        <taxon>Tritrichomonadidae</taxon>
        <taxon>Tritrichomonas</taxon>
    </lineage>
</organism>
<keyword evidence="2 4" id="KW-0378">Hydrolase</keyword>
<dbReference type="RefSeq" id="XP_068355018.1">
    <property type="nucleotide sequence ID" value="XM_068507811.1"/>
</dbReference>
<dbReference type="GO" id="GO:0046872">
    <property type="term" value="F:metal ion binding"/>
    <property type="evidence" value="ECO:0007669"/>
    <property type="project" value="UniProtKB-KW"/>
</dbReference>
<evidence type="ECO:0000313" key="6">
    <source>
        <dbReference type="EMBL" id="OHT01882.1"/>
    </source>
</evidence>
<dbReference type="PANTHER" id="PTHR47992">
    <property type="entry name" value="PROTEIN PHOSPHATASE"/>
    <property type="match status" value="1"/>
</dbReference>
<protein>
    <submittedName>
        <fullName evidence="6">Protein phosphatase 2C 1</fullName>
    </submittedName>
</protein>
<evidence type="ECO:0000313" key="7">
    <source>
        <dbReference type="Proteomes" id="UP000179807"/>
    </source>
</evidence>
<dbReference type="AlphaFoldDB" id="A0A1J4JT18"/>
<evidence type="ECO:0000259" key="5">
    <source>
        <dbReference type="PROSITE" id="PS51746"/>
    </source>
</evidence>
<dbReference type="Pfam" id="PF00481">
    <property type="entry name" value="PP2C"/>
    <property type="match status" value="1"/>
</dbReference>
<evidence type="ECO:0000256" key="1">
    <source>
        <dbReference type="ARBA" id="ARBA00022723"/>
    </source>
</evidence>
<evidence type="ECO:0000256" key="4">
    <source>
        <dbReference type="RuleBase" id="RU003465"/>
    </source>
</evidence>
<sequence length="280" mass="30545">MLARKSAETSIEKNFVILGNQIFPGGHAESIGPRPTMEDACVTYGEFMGPNTQYYGLFDGHGGSEVSNYCSNNLHTEIIKLLKSGKNVQEAVTEAINTIDSYLVSKWPYVGCTAAIAIIIRDDIYMANLGDSRIILVEDGVAKRCTYDHKSTDPAERKHVIERGGHIISDRVNGILMLSRAVGDGVLGKAIDKTPHFVKAKRKNGMKMIIACDGVWDVMSDQEAADILEKSEHIPYAAQLIKAQALTLGTTDNVSCMVIDLTPKQVPTQGIQPSPVKDDH</sequence>
<dbReference type="InterPro" id="IPR036457">
    <property type="entry name" value="PPM-type-like_dom_sf"/>
</dbReference>
<dbReference type="PROSITE" id="PS01032">
    <property type="entry name" value="PPM_1"/>
    <property type="match status" value="1"/>
</dbReference>
<dbReference type="VEuPathDB" id="TrichDB:TRFO_31230"/>
<dbReference type="Proteomes" id="UP000179807">
    <property type="component" value="Unassembled WGS sequence"/>
</dbReference>
<comment type="caution">
    <text evidence="6">The sequence shown here is derived from an EMBL/GenBank/DDBJ whole genome shotgun (WGS) entry which is preliminary data.</text>
</comment>
<accession>A0A1J4JT18</accession>
<dbReference type="InterPro" id="IPR000222">
    <property type="entry name" value="PP2C_BS"/>
</dbReference>
<dbReference type="Gene3D" id="3.60.40.10">
    <property type="entry name" value="PPM-type phosphatase domain"/>
    <property type="match status" value="1"/>
</dbReference>
<gene>
    <name evidence="6" type="primary">PTC1</name>
    <name evidence="6" type="ORF">TRFO_31230</name>
</gene>
<dbReference type="SMART" id="SM00332">
    <property type="entry name" value="PP2Cc"/>
    <property type="match status" value="1"/>
</dbReference>